<dbReference type="AlphaFoldDB" id="A0A7J3JQ11"/>
<comment type="caution">
    <text evidence="1">The sequence shown here is derived from an EMBL/GenBank/DDBJ whole genome shotgun (WGS) entry which is preliminary data.</text>
</comment>
<proteinExistence type="predicted"/>
<reference evidence="1" key="1">
    <citation type="journal article" date="2020" name="mSystems">
        <title>Genome- and Community-Level Interaction Insights into Carbon Utilization and Element Cycling Functions of Hydrothermarchaeota in Hydrothermal Sediment.</title>
        <authorList>
            <person name="Zhou Z."/>
            <person name="Liu Y."/>
            <person name="Xu W."/>
            <person name="Pan J."/>
            <person name="Luo Z.H."/>
            <person name="Li M."/>
        </authorList>
    </citation>
    <scope>NUCLEOTIDE SEQUENCE [LARGE SCALE GENOMIC DNA]</scope>
    <source>
        <strain evidence="1">SpSt-657</strain>
    </source>
</reference>
<dbReference type="EMBL" id="DTBZ01000081">
    <property type="protein sequence ID" value="HGQ18170.1"/>
    <property type="molecule type" value="Genomic_DNA"/>
</dbReference>
<protein>
    <submittedName>
        <fullName evidence="1">Uncharacterized protein</fullName>
    </submittedName>
</protein>
<organism evidence="1">
    <name type="scientific">Ignisphaera aggregans</name>
    <dbReference type="NCBI Taxonomy" id="334771"/>
    <lineage>
        <taxon>Archaea</taxon>
        <taxon>Thermoproteota</taxon>
        <taxon>Thermoprotei</taxon>
        <taxon>Desulfurococcales</taxon>
        <taxon>Desulfurococcaceae</taxon>
        <taxon>Ignisphaera</taxon>
    </lineage>
</organism>
<name>A0A7J3JQ11_9CREN</name>
<evidence type="ECO:0000313" key="1">
    <source>
        <dbReference type="EMBL" id="HGQ18170.1"/>
    </source>
</evidence>
<accession>A0A7J3JQ11</accession>
<sequence>MSYKTFEVVWPDEWNALIDALNELSTSIGLVIGVAKTLEFGYGLYKNVLPFSGEIDAPYGMLIPVYLNARVFSCHVLENTLDGTAYVILRKNEEETFMRIEIPSENIGTNIISTSELIYNPGDRLDFIVDTTDASSGLLKIGSIVCVSFYVLPP</sequence>
<gene>
    <name evidence="1" type="ORF">ENU30_04255</name>
</gene>